<protein>
    <submittedName>
        <fullName evidence="2">Uncharacterized protein</fullName>
    </submittedName>
</protein>
<feature type="signal peptide" evidence="1">
    <location>
        <begin position="1"/>
        <end position="24"/>
    </location>
</feature>
<name>A0A1H2ES84_9GAMM</name>
<accession>A0A1H2ES84</accession>
<evidence type="ECO:0000313" key="2">
    <source>
        <dbReference type="EMBL" id="SDT97588.1"/>
    </source>
</evidence>
<proteinExistence type="predicted"/>
<keyword evidence="1" id="KW-0732">Signal</keyword>
<dbReference type="EMBL" id="LT629787">
    <property type="protein sequence ID" value="SDT97588.1"/>
    <property type="molecule type" value="Genomic_DNA"/>
</dbReference>
<dbReference type="Proteomes" id="UP000243924">
    <property type="component" value="Chromosome I"/>
</dbReference>
<organism evidence="2 3">
    <name type="scientific">Halopseudomonas salegens</name>
    <dbReference type="NCBI Taxonomy" id="1434072"/>
    <lineage>
        <taxon>Bacteria</taxon>
        <taxon>Pseudomonadati</taxon>
        <taxon>Pseudomonadota</taxon>
        <taxon>Gammaproteobacteria</taxon>
        <taxon>Pseudomonadales</taxon>
        <taxon>Pseudomonadaceae</taxon>
        <taxon>Halopseudomonas</taxon>
    </lineage>
</organism>
<keyword evidence="3" id="KW-1185">Reference proteome</keyword>
<reference evidence="3" key="1">
    <citation type="submission" date="2016-10" db="EMBL/GenBank/DDBJ databases">
        <authorList>
            <person name="Varghese N."/>
            <person name="Submissions S."/>
        </authorList>
    </citation>
    <scope>NUCLEOTIDE SEQUENCE [LARGE SCALE GENOMIC DNA]</scope>
    <source>
        <strain evidence="3">CECT 8338</strain>
    </source>
</reference>
<dbReference type="AlphaFoldDB" id="A0A1H2ES84"/>
<sequence length="169" mass="19503">MLYKMSAVKKVLQVVLISMLAVNAHSISLEGTWQEDKDRTIQWNSANTKVDPERLDKLGLILGHYYIKYKNGMACGFFEPYTFEYEGEVREVPRLSTNLSKYEVVAENEFGYVIKTTGTDQTETIDVLIFEGEESFYGIRLDAEDFGFQGGRIYFKKVETVRWDFDCAN</sequence>
<evidence type="ECO:0000256" key="1">
    <source>
        <dbReference type="SAM" id="SignalP"/>
    </source>
</evidence>
<evidence type="ECO:0000313" key="3">
    <source>
        <dbReference type="Proteomes" id="UP000243924"/>
    </source>
</evidence>
<feature type="chain" id="PRO_5009273263" evidence="1">
    <location>
        <begin position="25"/>
        <end position="169"/>
    </location>
</feature>
<gene>
    <name evidence="2" type="ORF">SAMN05216210_0966</name>
</gene>